<feature type="non-terminal residue" evidence="2">
    <location>
        <position position="1"/>
    </location>
</feature>
<evidence type="ECO:0000256" key="1">
    <source>
        <dbReference type="SAM" id="MobiDB-lite"/>
    </source>
</evidence>
<feature type="compositionally biased region" description="Polar residues" evidence="1">
    <location>
        <begin position="49"/>
        <end position="58"/>
    </location>
</feature>
<accession>X1EV79</accession>
<organism evidence="2">
    <name type="scientific">marine sediment metagenome</name>
    <dbReference type="NCBI Taxonomy" id="412755"/>
    <lineage>
        <taxon>unclassified sequences</taxon>
        <taxon>metagenomes</taxon>
        <taxon>ecological metagenomes</taxon>
    </lineage>
</organism>
<evidence type="ECO:0000313" key="2">
    <source>
        <dbReference type="EMBL" id="GAH12523.1"/>
    </source>
</evidence>
<name>X1EV79_9ZZZZ</name>
<proteinExistence type="predicted"/>
<feature type="region of interest" description="Disordered" evidence="1">
    <location>
        <begin position="13"/>
        <end position="58"/>
    </location>
</feature>
<sequence length="58" mass="6797">FWERVAKYKPTPIDIHYKQPEGSTRRRIRKPGEMPYSNTPDAYTDDDQGSTTPRTPKD</sequence>
<dbReference type="AlphaFoldDB" id="X1EV79"/>
<comment type="caution">
    <text evidence="2">The sequence shown here is derived from an EMBL/GenBank/DDBJ whole genome shotgun (WGS) entry which is preliminary data.</text>
</comment>
<gene>
    <name evidence="2" type="ORF">S01H4_54351</name>
</gene>
<protein>
    <submittedName>
        <fullName evidence="2">Uncharacterized protein</fullName>
    </submittedName>
</protein>
<dbReference type="EMBL" id="BART01031266">
    <property type="protein sequence ID" value="GAH12523.1"/>
    <property type="molecule type" value="Genomic_DNA"/>
</dbReference>
<reference evidence="2" key="1">
    <citation type="journal article" date="2014" name="Front. Microbiol.">
        <title>High frequency of phylogenetically diverse reductive dehalogenase-homologous genes in deep subseafloor sedimentary metagenomes.</title>
        <authorList>
            <person name="Kawai M."/>
            <person name="Futagami T."/>
            <person name="Toyoda A."/>
            <person name="Takaki Y."/>
            <person name="Nishi S."/>
            <person name="Hori S."/>
            <person name="Arai W."/>
            <person name="Tsubouchi T."/>
            <person name="Morono Y."/>
            <person name="Uchiyama I."/>
            <person name="Ito T."/>
            <person name="Fujiyama A."/>
            <person name="Inagaki F."/>
            <person name="Takami H."/>
        </authorList>
    </citation>
    <scope>NUCLEOTIDE SEQUENCE</scope>
    <source>
        <strain evidence="2">Expedition CK06-06</strain>
    </source>
</reference>